<evidence type="ECO:0000256" key="1">
    <source>
        <dbReference type="ARBA" id="ARBA00005960"/>
    </source>
</evidence>
<proteinExistence type="inferred from homology"/>
<evidence type="ECO:0000256" key="2">
    <source>
        <dbReference type="SAM" id="Phobius"/>
    </source>
</evidence>
<dbReference type="RefSeq" id="WP_139014848.1">
    <property type="nucleotide sequence ID" value="NZ_VBSN01000076.1"/>
</dbReference>
<keyword evidence="2" id="KW-0812">Transmembrane</keyword>
<dbReference type="Pfam" id="PF03168">
    <property type="entry name" value="LEA_2"/>
    <property type="match status" value="2"/>
</dbReference>
<protein>
    <submittedName>
        <fullName evidence="4">Water stress and hypersensitive response domain-containing protein</fullName>
    </submittedName>
</protein>
<dbReference type="PANTHER" id="PTHR31459">
    <property type="match status" value="1"/>
</dbReference>
<dbReference type="InterPro" id="IPR004864">
    <property type="entry name" value="LEA_2"/>
</dbReference>
<evidence type="ECO:0000259" key="3">
    <source>
        <dbReference type="SMART" id="SM00769"/>
    </source>
</evidence>
<accession>A0A5M8Q3F1</accession>
<dbReference type="OrthoDB" id="892296at2"/>
<dbReference type="Proteomes" id="UP000323994">
    <property type="component" value="Unassembled WGS sequence"/>
</dbReference>
<organism evidence="4 5">
    <name type="scientific">Dyadobacter flavalbus</name>
    <dbReference type="NCBI Taxonomy" id="2579942"/>
    <lineage>
        <taxon>Bacteria</taxon>
        <taxon>Pseudomonadati</taxon>
        <taxon>Bacteroidota</taxon>
        <taxon>Cytophagia</taxon>
        <taxon>Cytophagales</taxon>
        <taxon>Spirosomataceae</taxon>
        <taxon>Dyadobacter</taxon>
    </lineage>
</organism>
<dbReference type="GO" id="GO:0009269">
    <property type="term" value="P:response to desiccation"/>
    <property type="evidence" value="ECO:0007669"/>
    <property type="project" value="InterPro"/>
</dbReference>
<dbReference type="SMART" id="SM00769">
    <property type="entry name" value="WHy"/>
    <property type="match status" value="2"/>
</dbReference>
<comment type="similarity">
    <text evidence="1">Belongs to the LEA type 2 family.</text>
</comment>
<dbReference type="PANTHER" id="PTHR31459:SF2">
    <property type="entry name" value="OS03G0843300 PROTEIN"/>
    <property type="match status" value="1"/>
</dbReference>
<reference evidence="4 5" key="1">
    <citation type="submission" date="2019-05" db="EMBL/GenBank/DDBJ databases">
        <authorList>
            <person name="Qu J.-H."/>
        </authorList>
    </citation>
    <scope>NUCLEOTIDE SEQUENCE [LARGE SCALE GENOMIC DNA]</scope>
    <source>
        <strain evidence="4 5">NS28</strain>
    </source>
</reference>
<name>A0A5M8Q3F1_9BACT</name>
<evidence type="ECO:0000313" key="5">
    <source>
        <dbReference type="Proteomes" id="UP000323994"/>
    </source>
</evidence>
<comment type="caution">
    <text evidence="4">The sequence shown here is derived from an EMBL/GenBank/DDBJ whole genome shotgun (WGS) entry which is preliminary data.</text>
</comment>
<feature type="domain" description="Water stress and hypersensitive response" evidence="3">
    <location>
        <begin position="41"/>
        <end position="160"/>
    </location>
</feature>
<dbReference type="InterPro" id="IPR013990">
    <property type="entry name" value="WHy-dom"/>
</dbReference>
<keyword evidence="5" id="KW-1185">Reference proteome</keyword>
<dbReference type="InterPro" id="IPR045043">
    <property type="entry name" value="Lea14-like"/>
</dbReference>
<feature type="transmembrane region" description="Helical" evidence="2">
    <location>
        <begin position="6"/>
        <end position="26"/>
    </location>
</feature>
<keyword evidence="2" id="KW-0472">Membrane</keyword>
<dbReference type="SUPFAM" id="SSF117070">
    <property type="entry name" value="LEA14-like"/>
    <property type="match status" value="2"/>
</dbReference>
<dbReference type="EMBL" id="VBSN01000076">
    <property type="protein sequence ID" value="KAA6430415.1"/>
    <property type="molecule type" value="Genomic_DNA"/>
</dbReference>
<sequence length="304" mass="34333">MNGKFVKTLLIVIVLLIAGGFGWYMYKKKNENPVSDLKPRVEMGIGQINNITDSTLDMDLKVLVHNPLPVGLDIKHFSYVVQMNGKTIMEDDYPKPVNIKSSDSTVIPVSSELKISKLRIEGDQEASKGEDSADYHFEGVFHLQKPFLGKDSIELSMDKRLPLVRVPKIRMAGYDMKKLRLKDTEVVLSIELTNPNPFSMEFRNAAYVMDLGKQKRIAEGSVKGPTKIKAHSKEVYEIPMSIDLGKMLKATGQAITKGKHLPYTFYFKSKIVSENDMFKNSDINMITNGELEDLKMAKENLIKK</sequence>
<feature type="domain" description="Water stress and hypersensitive response" evidence="3">
    <location>
        <begin position="169"/>
        <end position="290"/>
    </location>
</feature>
<keyword evidence="2" id="KW-1133">Transmembrane helix</keyword>
<dbReference type="Gene3D" id="2.60.40.1820">
    <property type="match status" value="2"/>
</dbReference>
<dbReference type="AlphaFoldDB" id="A0A5M8Q3F1"/>
<evidence type="ECO:0000313" key="4">
    <source>
        <dbReference type="EMBL" id="KAA6430415.1"/>
    </source>
</evidence>
<gene>
    <name evidence="4" type="ORF">FEM33_25775</name>
</gene>